<dbReference type="GO" id="GO:0008270">
    <property type="term" value="F:zinc ion binding"/>
    <property type="evidence" value="ECO:0007669"/>
    <property type="project" value="UniProtKB-KW"/>
</dbReference>
<feature type="compositionally biased region" description="Low complexity" evidence="2">
    <location>
        <begin position="518"/>
        <end position="527"/>
    </location>
</feature>
<sequence length="1372" mass="145917">MSTNEEAAAATAPSFENFSFSFSRPSLLSRLNMSASADLQPQPSASTSATISDSLTSEPTAPGPTSGFGTRPPSATHIERDTGLERINGTVSQANPSPNGPQRDSMPRATPTAMEIDTNEDPEIMEPSSSRASCIPASYHNLPENHYFVAPPVALPYPRSPVRRFPEGHLLHTQPSLFGYLPRAPPRSPRLNPLEILELESARERNEWEQVRQDLGNSRTERSSSTIIAPSSQSYPVPEPLQPHTNSQAPPSDDEYDSDSSDVELRIYNADPVDGAQTPSQPNLAASTVPPTPLGARPPVPQPHTVTNAFSAHRSIIQRLSQGPSTPLQLGASAGPSEAGVRRDSSPQSNNTTPAKRKFTDVDQNAQGSNIQSNSPTPRPASDVGDARTGVPPPLRAQVDRILVTTTTPSAPQAPTEPEVERTAPTSSQATTPQPTTGSSDSPVTRVVKSGNICRFHNRPPGRVCVRKEQCPDEHIGELQRPIQGAGSAPPTSVTEQPLSSNDAPPATSVPTPPAAAPPLARTPSLAEAPPLGVNPPPPSIPARPACRYFFRPGGCNRGAHCPFLHGTSSQSRTGSGANTPQARPPSRQTIPSIPSITAATTAAPTSTSAPPAPVSAHVRPKPPTQPTPSAPAHVSATSGPSTSTSAPAPQLVGPSRTASAPVHPLPPRPPSPTSISPESPKAQTKAKGKGKGKTGAQGISNLAKANASSSQANVKIKAEQDVSTPNTRAAKRKASGSQPKPKPKPQPTRVDTAAREIKQEEITLYDLADDSPQEPTGSSILPPEVTQSQARPGVAQAQLRPEATQPPQVQAQPRTEVAQPPPRPIAPLPSRATTQTSKAPTPPTNVSLPPLNRPPPPPYRPPQPPNPSPTTLAQGLTTGSIPALAATTAPSDATVPVTAVIPPTPVRPVPQQSPQRAQTTGTSNSLPKVLSVNTPATQTGNAAKAPTSNAPKAQAPTASKAPAPSTPTPAPTTAAANKLTVPVPRSNPFPVPPRPDRALSPQPQIQSRPRGREPVGRDNRRDSPEPARTINRRDSREAERRSLMTRIDSRKNAGDSYRPMVGRSRSPPPRRRSPLPPRGRSPSPGARYRDWRSRSRSRSRSPIRRPLRERFAARTRSRSRSWSPARYSRSPARSPMYRTPKSPSRSFSRSRSRSPPRRQLRSTAAPVDGYTNGSAYFPPEKNIPRVWEPETSSNRTTQNQVQQPTSSETTVIVDGPIRSSTPPPRNAMTALNDYDSFNQSRAMDISPMSSPVRGYNGGGLENRLSHHPPPSTSDYYAFLGQPLPESRENLLTRMNAEPDLANRLAPVAPPNRGQASNRGQPANKVTRAPKPQAQAPLANRLGGGESYPSQASKNDRREVLGGRLMGRMTGQ</sequence>
<feature type="compositionally biased region" description="Low complexity" evidence="2">
    <location>
        <begin position="1121"/>
        <end position="1148"/>
    </location>
</feature>
<feature type="compositionally biased region" description="Polar residues" evidence="2">
    <location>
        <begin position="871"/>
        <end position="881"/>
    </location>
</feature>
<dbReference type="Proteomes" id="UP000059188">
    <property type="component" value="Unassembled WGS sequence"/>
</dbReference>
<feature type="compositionally biased region" description="Polar residues" evidence="2">
    <location>
        <begin position="89"/>
        <end position="102"/>
    </location>
</feature>
<feature type="compositionally biased region" description="Low complexity" evidence="2">
    <location>
        <begin position="972"/>
        <end position="985"/>
    </location>
</feature>
<keyword evidence="1" id="KW-0862">Zinc</keyword>
<feature type="compositionally biased region" description="Low complexity" evidence="2">
    <location>
        <begin position="590"/>
        <end position="610"/>
    </location>
</feature>
<feature type="compositionally biased region" description="Low complexity" evidence="2">
    <location>
        <begin position="951"/>
        <end position="964"/>
    </location>
</feature>
<proteinExistence type="predicted"/>
<feature type="zinc finger region" description="C3H1-type" evidence="1">
    <location>
        <begin position="449"/>
        <end position="478"/>
    </location>
</feature>
<feature type="compositionally biased region" description="Basic and acidic residues" evidence="2">
    <location>
        <begin position="753"/>
        <end position="762"/>
    </location>
</feature>
<dbReference type="InterPro" id="IPR000571">
    <property type="entry name" value="Znf_CCCH"/>
</dbReference>
<feature type="compositionally biased region" description="Polar residues" evidence="2">
    <location>
        <begin position="774"/>
        <end position="791"/>
    </location>
</feature>
<feature type="compositionally biased region" description="Low complexity" evidence="2">
    <location>
        <begin position="631"/>
        <end position="650"/>
    </location>
</feature>
<feature type="compositionally biased region" description="Basic residues" evidence="2">
    <location>
        <begin position="1149"/>
        <end position="1161"/>
    </location>
</feature>
<feature type="region of interest" description="Disordered" evidence="2">
    <location>
        <begin position="480"/>
        <end position="540"/>
    </location>
</feature>
<reference evidence="4 5" key="1">
    <citation type="submission" date="2014-11" db="EMBL/GenBank/DDBJ databases">
        <authorList>
            <person name="Wibberg Daniel"/>
        </authorList>
    </citation>
    <scope>NUCLEOTIDE SEQUENCE [LARGE SCALE GENOMIC DNA]</scope>
    <source>
        <strain evidence="4">Rhizoctonia solani AG1-IB 7/3/14</strain>
    </source>
</reference>
<feature type="compositionally biased region" description="Pro residues" evidence="2">
    <location>
        <begin position="290"/>
        <end position="302"/>
    </location>
</feature>
<protein>
    <submittedName>
        <fullName evidence="4">Proteophosphoglycan 5</fullName>
    </submittedName>
</protein>
<accession>A0A0B7FQE1</accession>
<feature type="compositionally biased region" description="Low complexity" evidence="2">
    <location>
        <begin position="674"/>
        <end position="684"/>
    </location>
</feature>
<feature type="compositionally biased region" description="Polar residues" evidence="2">
    <location>
        <begin position="1191"/>
        <end position="1211"/>
    </location>
</feature>
<feature type="compositionally biased region" description="Polar residues" evidence="2">
    <location>
        <begin position="490"/>
        <end position="503"/>
    </location>
</feature>
<feature type="compositionally biased region" description="Polar residues" evidence="2">
    <location>
        <begin position="277"/>
        <end position="286"/>
    </location>
</feature>
<name>A0A0B7FQE1_THACB</name>
<feature type="compositionally biased region" description="Polar residues" evidence="2">
    <location>
        <begin position="920"/>
        <end position="950"/>
    </location>
</feature>
<dbReference type="Pfam" id="PF00642">
    <property type="entry name" value="zf-CCCH"/>
    <property type="match status" value="1"/>
</dbReference>
<feature type="compositionally biased region" description="Low complexity" evidence="2">
    <location>
        <begin position="910"/>
        <end position="919"/>
    </location>
</feature>
<feature type="compositionally biased region" description="Polar residues" evidence="2">
    <location>
        <begin position="34"/>
        <end position="59"/>
    </location>
</feature>
<feature type="compositionally biased region" description="Basic residues" evidence="2">
    <location>
        <begin position="1095"/>
        <end position="1106"/>
    </location>
</feature>
<feature type="compositionally biased region" description="Pro residues" evidence="2">
    <location>
        <begin position="852"/>
        <end position="869"/>
    </location>
</feature>
<feature type="compositionally biased region" description="Low complexity" evidence="2">
    <location>
        <begin position="405"/>
        <end position="437"/>
    </location>
</feature>
<keyword evidence="1" id="KW-0863">Zinc-finger</keyword>
<feature type="compositionally biased region" description="Polar residues" evidence="2">
    <location>
        <begin position="318"/>
        <end position="328"/>
    </location>
</feature>
<evidence type="ECO:0000313" key="4">
    <source>
        <dbReference type="EMBL" id="CEL60186.1"/>
    </source>
</evidence>
<dbReference type="PROSITE" id="PS50103">
    <property type="entry name" value="ZF_C3H1"/>
    <property type="match status" value="2"/>
</dbReference>
<dbReference type="Gene3D" id="4.10.1000.10">
    <property type="entry name" value="Zinc finger, CCCH-type"/>
    <property type="match status" value="1"/>
</dbReference>
<feature type="region of interest" description="Disordered" evidence="2">
    <location>
        <begin position="1304"/>
        <end position="1372"/>
    </location>
</feature>
<feature type="compositionally biased region" description="Polar residues" evidence="2">
    <location>
        <begin position="567"/>
        <end position="582"/>
    </location>
</feature>
<feature type="compositionally biased region" description="Pro residues" evidence="2">
    <location>
        <begin position="664"/>
        <end position="673"/>
    </location>
</feature>
<feature type="compositionally biased region" description="Acidic residues" evidence="2">
    <location>
        <begin position="252"/>
        <end position="262"/>
    </location>
</feature>
<evidence type="ECO:0000313" key="5">
    <source>
        <dbReference type="Proteomes" id="UP000059188"/>
    </source>
</evidence>
<organism evidence="4 5">
    <name type="scientific">Thanatephorus cucumeris (strain AG1-IB / isolate 7/3/14)</name>
    <name type="common">Lettuce bottom rot fungus</name>
    <name type="synonym">Rhizoctonia solani</name>
    <dbReference type="NCBI Taxonomy" id="1108050"/>
    <lineage>
        <taxon>Eukaryota</taxon>
        <taxon>Fungi</taxon>
        <taxon>Dikarya</taxon>
        <taxon>Basidiomycota</taxon>
        <taxon>Agaricomycotina</taxon>
        <taxon>Agaricomycetes</taxon>
        <taxon>Cantharellales</taxon>
        <taxon>Ceratobasidiaceae</taxon>
        <taxon>Rhizoctonia</taxon>
        <taxon>Rhizoctonia solani AG-1</taxon>
    </lineage>
</organism>
<keyword evidence="1" id="KW-0479">Metal-binding</keyword>
<evidence type="ECO:0000259" key="3">
    <source>
        <dbReference type="PROSITE" id="PS50103"/>
    </source>
</evidence>
<feature type="region of interest" description="Disordered" evidence="2">
    <location>
        <begin position="34"/>
        <end position="132"/>
    </location>
</feature>
<gene>
    <name evidence="4" type="ORF">RSOLAG1IB_09424</name>
</gene>
<dbReference type="OrthoDB" id="3268408at2759"/>
<evidence type="ECO:0000256" key="1">
    <source>
        <dbReference type="PROSITE-ProRule" id="PRU00723"/>
    </source>
</evidence>
<feature type="region of interest" description="Disordered" evidence="2">
    <location>
        <begin position="567"/>
        <end position="1227"/>
    </location>
</feature>
<dbReference type="EMBL" id="LN679143">
    <property type="protein sequence ID" value="CEL60186.1"/>
    <property type="molecule type" value="Genomic_DNA"/>
</dbReference>
<evidence type="ECO:0000256" key="2">
    <source>
        <dbReference type="SAM" id="MobiDB-lite"/>
    </source>
</evidence>
<feature type="compositionally biased region" description="Basic and acidic residues" evidence="2">
    <location>
        <begin position="1011"/>
        <end position="1054"/>
    </location>
</feature>
<feature type="domain" description="C3H1-type" evidence="3">
    <location>
        <begin position="449"/>
        <end position="478"/>
    </location>
</feature>
<feature type="region of interest" description="Disordered" evidence="2">
    <location>
        <begin position="207"/>
        <end position="446"/>
    </location>
</feature>
<feature type="compositionally biased region" description="Low complexity" evidence="2">
    <location>
        <begin position="223"/>
        <end position="234"/>
    </location>
</feature>
<feature type="zinc finger region" description="C3H1-type" evidence="1">
    <location>
        <begin position="541"/>
        <end position="569"/>
    </location>
</feature>
<feature type="compositionally biased region" description="Polar residues" evidence="2">
    <location>
        <begin position="362"/>
        <end position="376"/>
    </location>
</feature>
<keyword evidence="5" id="KW-1185">Reference proteome</keyword>
<feature type="domain" description="C3H1-type" evidence="3">
    <location>
        <begin position="541"/>
        <end position="569"/>
    </location>
</feature>
<dbReference type="STRING" id="1108050.A0A0B7FQE1"/>